<comment type="caution">
    <text evidence="2">The sequence shown here is derived from an EMBL/GenBank/DDBJ whole genome shotgun (WGS) entry which is preliminary data.</text>
</comment>
<keyword evidence="1" id="KW-0732">Signal</keyword>
<dbReference type="EMBL" id="SHKW01000001">
    <property type="protein sequence ID" value="RZU41304.1"/>
    <property type="molecule type" value="Genomic_DNA"/>
</dbReference>
<evidence type="ECO:0000313" key="3">
    <source>
        <dbReference type="Proteomes" id="UP000292958"/>
    </source>
</evidence>
<feature type="chain" id="PRO_5020579652" evidence="1">
    <location>
        <begin position="22"/>
        <end position="229"/>
    </location>
</feature>
<dbReference type="Proteomes" id="UP000292958">
    <property type="component" value="Unassembled WGS sequence"/>
</dbReference>
<reference evidence="2 3" key="1">
    <citation type="submission" date="2019-02" db="EMBL/GenBank/DDBJ databases">
        <title>Genomic Encyclopedia of Archaeal and Bacterial Type Strains, Phase II (KMG-II): from individual species to whole genera.</title>
        <authorList>
            <person name="Goeker M."/>
        </authorList>
    </citation>
    <scope>NUCLEOTIDE SEQUENCE [LARGE SCALE GENOMIC DNA]</scope>
    <source>
        <strain evidence="2 3">DSM 18101</strain>
    </source>
</reference>
<evidence type="ECO:0000313" key="2">
    <source>
        <dbReference type="EMBL" id="RZU41304.1"/>
    </source>
</evidence>
<accession>A0A4Q7YVD2</accession>
<name>A0A4Q7YVD2_9BACT</name>
<evidence type="ECO:0000256" key="1">
    <source>
        <dbReference type="SAM" id="SignalP"/>
    </source>
</evidence>
<proteinExistence type="predicted"/>
<gene>
    <name evidence="2" type="ORF">BDD14_2815</name>
</gene>
<sequence>MKRHPALLSLSLAFLPSLLFAAAPKTHTVALGAARRVSYTQPDATPEAQIDQTSAIKVRPLILDGRQKDWTTGNTHEITDRTFAIRRALRVNDALPSDASPRWIWQPGPWITVDRVTGHITALHLPDFDPLVSDAVWFRDYAAYCGTATTAKGASLYVIVAQLGARRPVVQKLLGKWPQPNRATPVCQPAKWDRLPLRVAIQPTGGESTTYDVVGTSSIVEEGDNDDGN</sequence>
<protein>
    <submittedName>
        <fullName evidence="2">Uncharacterized protein</fullName>
    </submittedName>
</protein>
<dbReference type="AlphaFoldDB" id="A0A4Q7YVD2"/>
<dbReference type="RefSeq" id="WP_242617931.1">
    <property type="nucleotide sequence ID" value="NZ_SHKW01000001.1"/>
</dbReference>
<keyword evidence="3" id="KW-1185">Reference proteome</keyword>
<organism evidence="2 3">
    <name type="scientific">Edaphobacter modestus</name>
    <dbReference type="NCBI Taxonomy" id="388466"/>
    <lineage>
        <taxon>Bacteria</taxon>
        <taxon>Pseudomonadati</taxon>
        <taxon>Acidobacteriota</taxon>
        <taxon>Terriglobia</taxon>
        <taxon>Terriglobales</taxon>
        <taxon>Acidobacteriaceae</taxon>
        <taxon>Edaphobacter</taxon>
    </lineage>
</organism>
<feature type="signal peptide" evidence="1">
    <location>
        <begin position="1"/>
        <end position="21"/>
    </location>
</feature>